<dbReference type="EMBL" id="JBKBDD010000001">
    <property type="protein sequence ID" value="MFN6542145.1"/>
    <property type="molecule type" value="Genomic_DNA"/>
</dbReference>
<comment type="caution">
    <text evidence="2">The sequence shown here is derived from an EMBL/GenBank/DDBJ whole genome shotgun (WGS) entry which is preliminary data.</text>
</comment>
<accession>A0ABW9L371</accession>
<keyword evidence="1" id="KW-0472">Membrane</keyword>
<evidence type="ECO:0000256" key="1">
    <source>
        <dbReference type="SAM" id="Phobius"/>
    </source>
</evidence>
<evidence type="ECO:0000313" key="3">
    <source>
        <dbReference type="Proteomes" id="UP001635816"/>
    </source>
</evidence>
<protein>
    <submittedName>
        <fullName evidence="2">Uncharacterized protein</fullName>
    </submittedName>
</protein>
<feature type="transmembrane region" description="Helical" evidence="1">
    <location>
        <begin position="34"/>
        <end position="58"/>
    </location>
</feature>
<dbReference type="RefSeq" id="WP_409542555.1">
    <property type="nucleotide sequence ID" value="NZ_JBKBDD010000001.1"/>
</dbReference>
<dbReference type="Proteomes" id="UP001635816">
    <property type="component" value="Unassembled WGS sequence"/>
</dbReference>
<keyword evidence="1" id="KW-0812">Transmembrane</keyword>
<reference evidence="2 3" key="1">
    <citation type="submission" date="2024-12" db="EMBL/GenBank/DDBJ databases">
        <title>The coexistence of Mycolicibacterium septicum and Mycolicibacterium nivoides in clinical samples.</title>
        <authorList>
            <person name="Wang C."/>
            <person name="Feng Y."/>
            <person name="Zong Z."/>
        </authorList>
    </citation>
    <scope>NUCLEOTIDE SEQUENCE [LARGE SCALE GENOMIC DNA]</scope>
    <source>
        <strain evidence="2 3">120309</strain>
    </source>
</reference>
<gene>
    <name evidence="2" type="ORF">ACK4CT_03020</name>
</gene>
<keyword evidence="1" id="KW-1133">Transmembrane helix</keyword>
<keyword evidence="3" id="KW-1185">Reference proteome</keyword>
<feature type="transmembrane region" description="Helical" evidence="1">
    <location>
        <begin position="65"/>
        <end position="82"/>
    </location>
</feature>
<name>A0ABW9L371_9MYCO</name>
<organism evidence="2 3">
    <name type="scientific">Mycolicibacterium nivoides</name>
    <dbReference type="NCBI Taxonomy" id="2487344"/>
    <lineage>
        <taxon>Bacteria</taxon>
        <taxon>Bacillati</taxon>
        <taxon>Actinomycetota</taxon>
        <taxon>Actinomycetes</taxon>
        <taxon>Mycobacteriales</taxon>
        <taxon>Mycobacteriaceae</taxon>
        <taxon>Mycolicibacterium</taxon>
    </lineage>
</organism>
<sequence>MSRPAPQVPFERRRPIPPLNSVDEVKHAVVYPHAIRFMVATMAVAAVFVVSMAAYAIINRDHQNMVLYTVCVAVWLAFYFGSNKFVFPRLLSRFYDRVMRGGVLCDVYPAGFPDARTAILIDARLPEAQAAHVHHTIVSWLGWLASNPTALTQAGDLFADGPIRSADELAGPGAGGGFLVAGDKNPAKGWRLILPETNPRDPHRPYSNGLVVQVDTPSLESAGK</sequence>
<proteinExistence type="predicted"/>
<evidence type="ECO:0000313" key="2">
    <source>
        <dbReference type="EMBL" id="MFN6542145.1"/>
    </source>
</evidence>